<proteinExistence type="predicted"/>
<dbReference type="AlphaFoldDB" id="A1SAN4"/>
<dbReference type="PANTHER" id="PTHR30348">
    <property type="entry name" value="UNCHARACTERIZED PROTEIN YECE"/>
    <property type="match status" value="1"/>
</dbReference>
<dbReference type="PANTHER" id="PTHR30348:SF9">
    <property type="entry name" value="UPF0759 PROTEIN YECE"/>
    <property type="match status" value="1"/>
</dbReference>
<accession>A1SAN4</accession>
<dbReference type="InterPro" id="IPR002763">
    <property type="entry name" value="DUF72"/>
</dbReference>
<reference evidence="1 2" key="1">
    <citation type="submission" date="2006-12" db="EMBL/GenBank/DDBJ databases">
        <title>Complete sequence of Shewanella amazonensis SB2B.</title>
        <authorList>
            <consortium name="US DOE Joint Genome Institute"/>
            <person name="Copeland A."/>
            <person name="Lucas S."/>
            <person name="Lapidus A."/>
            <person name="Barry K."/>
            <person name="Detter J.C."/>
            <person name="Glavina del Rio T."/>
            <person name="Hammon N."/>
            <person name="Israni S."/>
            <person name="Dalin E."/>
            <person name="Tice H."/>
            <person name="Pitluck S."/>
            <person name="Munk A.C."/>
            <person name="Brettin T."/>
            <person name="Bruce D."/>
            <person name="Han C."/>
            <person name="Tapia R."/>
            <person name="Gilna P."/>
            <person name="Schmutz J."/>
            <person name="Larimer F."/>
            <person name="Land M."/>
            <person name="Hauser L."/>
            <person name="Kyrpides N."/>
            <person name="Mikhailova N."/>
            <person name="Fredrickson J."/>
            <person name="Richardson P."/>
        </authorList>
    </citation>
    <scope>NUCLEOTIDE SEQUENCE [LARGE SCALE GENOMIC DNA]</scope>
    <source>
        <strain evidence="2">ATCC BAA-1098 / SB2B</strain>
    </source>
</reference>
<dbReference type="Gene3D" id="3.20.20.410">
    <property type="entry name" value="Protein of unknown function UPF0759"/>
    <property type="match status" value="1"/>
</dbReference>
<dbReference type="STRING" id="326297.Sama_3238"/>
<sequence>MSLPETPTIRIGMAMWSHPGWKTVFPGLDAEARLTAYSRVFGTVEGNTSFYALPSAQQVSIWQRATPEDFRFTFKLPRRITHELSLRNCREEVLQFFRLFEPLMAKTGVWKIQLPARFGPESLSVLTQFLSLLPEGIGLGVEVRHRAFFAKGEAEKDFNRLLMDKGINRIIMDTRPVFALPAINEAITDAHQKKPRVPVHPLATGAHPVVRFIAQPHTPAAWGPGGKPADLGCADNLAFFAPWLGKLAGWLAEGRSPYLFIHTPDNSDAPLLASELAKQVAAHLQALHPGLPIPSVMLDSAESDGGQIGLGLQ</sequence>
<keyword evidence="2" id="KW-1185">Reference proteome</keyword>
<dbReference type="EMBL" id="CP000507">
    <property type="protein sequence ID" value="ABM01441.1"/>
    <property type="molecule type" value="Genomic_DNA"/>
</dbReference>
<dbReference type="KEGG" id="saz:Sama_3238"/>
<dbReference type="DNASU" id="4605485"/>
<evidence type="ECO:0008006" key="3">
    <source>
        <dbReference type="Google" id="ProtNLM"/>
    </source>
</evidence>
<dbReference type="InterPro" id="IPR036520">
    <property type="entry name" value="UPF0759_sf"/>
</dbReference>
<gene>
    <name evidence="1" type="ordered locus">Sama_3238</name>
</gene>
<evidence type="ECO:0000313" key="1">
    <source>
        <dbReference type="EMBL" id="ABM01441.1"/>
    </source>
</evidence>
<dbReference type="Proteomes" id="UP000009175">
    <property type="component" value="Chromosome"/>
</dbReference>
<dbReference type="Pfam" id="PF01904">
    <property type="entry name" value="DUF72"/>
    <property type="match status" value="1"/>
</dbReference>
<evidence type="ECO:0000313" key="2">
    <source>
        <dbReference type="Proteomes" id="UP000009175"/>
    </source>
</evidence>
<name>A1SAN4_SHEAM</name>
<protein>
    <recommendedName>
        <fullName evidence="3">DUF72 domain-containing protein</fullName>
    </recommendedName>
</protein>
<dbReference type="HOGENOM" id="CLU_046519_2_1_6"/>
<organism evidence="1 2">
    <name type="scientific">Shewanella amazonensis (strain ATCC BAA-1098 / SB2B)</name>
    <dbReference type="NCBI Taxonomy" id="326297"/>
    <lineage>
        <taxon>Bacteria</taxon>
        <taxon>Pseudomonadati</taxon>
        <taxon>Pseudomonadota</taxon>
        <taxon>Gammaproteobacteria</taxon>
        <taxon>Alteromonadales</taxon>
        <taxon>Shewanellaceae</taxon>
        <taxon>Shewanella</taxon>
    </lineage>
</organism>
<dbReference type="SUPFAM" id="SSF117396">
    <property type="entry name" value="TM1631-like"/>
    <property type="match status" value="1"/>
</dbReference>
<dbReference type="eggNOG" id="COG1801">
    <property type="taxonomic scope" value="Bacteria"/>
</dbReference>